<keyword evidence="6" id="KW-0819">tRNA processing</keyword>
<dbReference type="InterPro" id="IPR018517">
    <property type="entry name" value="tRNA_hU_synthase_CS"/>
</dbReference>
<dbReference type="InterPro" id="IPR024036">
    <property type="entry name" value="tRNA-dHydroUridine_Synthase_C"/>
</dbReference>
<dbReference type="GO" id="GO:0000049">
    <property type="term" value="F:tRNA binding"/>
    <property type="evidence" value="ECO:0007669"/>
    <property type="project" value="UniProtKB-KW"/>
</dbReference>
<dbReference type="InterPro" id="IPR001269">
    <property type="entry name" value="DUS_fam"/>
</dbReference>
<feature type="domain" description="DUS-like FMN-binding" evidence="12">
    <location>
        <begin position="13"/>
        <end position="317"/>
    </location>
</feature>
<evidence type="ECO:0000256" key="3">
    <source>
        <dbReference type="ARBA" id="ARBA00022555"/>
    </source>
</evidence>
<evidence type="ECO:0000313" key="13">
    <source>
        <dbReference type="EMBL" id="VAW97876.1"/>
    </source>
</evidence>
<organism evidence="13">
    <name type="scientific">hydrothermal vent metagenome</name>
    <dbReference type="NCBI Taxonomy" id="652676"/>
    <lineage>
        <taxon>unclassified sequences</taxon>
        <taxon>metagenomes</taxon>
        <taxon>ecological metagenomes</taxon>
    </lineage>
</organism>
<evidence type="ECO:0000256" key="6">
    <source>
        <dbReference type="ARBA" id="ARBA00022694"/>
    </source>
</evidence>
<dbReference type="CDD" id="cd02801">
    <property type="entry name" value="DUS_like_FMN"/>
    <property type="match status" value="1"/>
</dbReference>
<keyword evidence="7" id="KW-0521">NADP</keyword>
<dbReference type="NCBIfam" id="TIGR00737">
    <property type="entry name" value="nifR3_yhdG"/>
    <property type="match status" value="1"/>
</dbReference>
<evidence type="ECO:0000256" key="10">
    <source>
        <dbReference type="ARBA" id="ARBA00048205"/>
    </source>
</evidence>
<comment type="cofactor">
    <cofactor evidence="1">
        <name>FMN</name>
        <dbReference type="ChEBI" id="CHEBI:58210"/>
    </cofactor>
</comment>
<reference evidence="13" key="1">
    <citation type="submission" date="2018-06" db="EMBL/GenBank/DDBJ databases">
        <authorList>
            <person name="Zhirakovskaya E."/>
        </authorList>
    </citation>
    <scope>NUCLEOTIDE SEQUENCE</scope>
</reference>
<keyword evidence="3" id="KW-0820">tRNA-binding</keyword>
<dbReference type="PANTHER" id="PTHR45846:SF1">
    <property type="entry name" value="TRNA-DIHYDROURIDINE(47) SYNTHASE [NAD(P)(+)]-LIKE"/>
    <property type="match status" value="1"/>
</dbReference>
<dbReference type="Pfam" id="PF01207">
    <property type="entry name" value="Dus"/>
    <property type="match status" value="1"/>
</dbReference>
<dbReference type="InterPro" id="IPR032887">
    <property type="entry name" value="DusB"/>
</dbReference>
<evidence type="ECO:0000256" key="5">
    <source>
        <dbReference type="ARBA" id="ARBA00022643"/>
    </source>
</evidence>
<comment type="function">
    <text evidence="2">Catalyzes the synthesis of 5,6-dihydrouridine (D), a modified base found in the D-loop of most tRNAs, via the reduction of the C5-C6 double bond in target uridines.</text>
</comment>
<evidence type="ECO:0000256" key="2">
    <source>
        <dbReference type="ARBA" id="ARBA00002790"/>
    </source>
</evidence>
<evidence type="ECO:0000256" key="7">
    <source>
        <dbReference type="ARBA" id="ARBA00022857"/>
    </source>
</evidence>
<proteinExistence type="inferred from homology"/>
<comment type="catalytic activity">
    <reaction evidence="11">
        <text>a 5,6-dihydrouridine in tRNA + NAD(+) = a uridine in tRNA + NADH + H(+)</text>
        <dbReference type="Rhea" id="RHEA:54452"/>
        <dbReference type="Rhea" id="RHEA-COMP:13339"/>
        <dbReference type="Rhea" id="RHEA-COMP:13887"/>
        <dbReference type="ChEBI" id="CHEBI:15378"/>
        <dbReference type="ChEBI" id="CHEBI:57540"/>
        <dbReference type="ChEBI" id="CHEBI:57945"/>
        <dbReference type="ChEBI" id="CHEBI:65315"/>
        <dbReference type="ChEBI" id="CHEBI:74443"/>
    </reaction>
</comment>
<evidence type="ECO:0000256" key="1">
    <source>
        <dbReference type="ARBA" id="ARBA00001917"/>
    </source>
</evidence>
<comment type="catalytic activity">
    <reaction evidence="10">
        <text>a 5,6-dihydrouridine in tRNA + NADP(+) = a uridine in tRNA + NADPH + H(+)</text>
        <dbReference type="Rhea" id="RHEA:23624"/>
        <dbReference type="Rhea" id="RHEA-COMP:13339"/>
        <dbReference type="Rhea" id="RHEA-COMP:13887"/>
        <dbReference type="ChEBI" id="CHEBI:15378"/>
        <dbReference type="ChEBI" id="CHEBI:57783"/>
        <dbReference type="ChEBI" id="CHEBI:58349"/>
        <dbReference type="ChEBI" id="CHEBI:65315"/>
        <dbReference type="ChEBI" id="CHEBI:74443"/>
    </reaction>
</comment>
<dbReference type="HAMAP" id="MF_02042">
    <property type="entry name" value="DusB_subfam"/>
    <property type="match status" value="1"/>
</dbReference>
<evidence type="ECO:0000256" key="4">
    <source>
        <dbReference type="ARBA" id="ARBA00022630"/>
    </source>
</evidence>
<dbReference type="PROSITE" id="PS01136">
    <property type="entry name" value="UPF0034"/>
    <property type="match status" value="1"/>
</dbReference>
<dbReference type="PANTHER" id="PTHR45846">
    <property type="entry name" value="TRNA-DIHYDROURIDINE(47) SYNTHASE [NAD(P)(+)]-LIKE"/>
    <property type="match status" value="1"/>
</dbReference>
<evidence type="ECO:0000256" key="9">
    <source>
        <dbReference type="ARBA" id="ARBA00023002"/>
    </source>
</evidence>
<sequence>MQIGPYKLSNNLMLAPMAGVTDRPFRQLCKNLGAGFAVSEMVTSNSLLWGSEKTLRRANHTGETEPRSVQIAGADPKMMALAAKYNADNGAQIIDINMGCPAKKVCNVMAGSALMQDESLVAQILEAVVNAVDIPVTLKTRTGWDLEHKNALNIAKIAENSGIQLLTIHGRTRACQYRGDAEYDTIAQIKSKIAIPVIANGDITSPEKAKYVLEYTNADAIMIGRAAQGRPWIFREIDYFLNTGKLLPEPPVLEVRDILIGHLKNLYEFYGEYTGVRMARKHISWYSKGQRHGAAFRKCVNNVETVKDQLNMVNEFFERLSDAQELAA</sequence>
<dbReference type="EMBL" id="UOFS01000034">
    <property type="protein sequence ID" value="VAW97876.1"/>
    <property type="molecule type" value="Genomic_DNA"/>
</dbReference>
<dbReference type="Gene3D" id="1.10.1200.80">
    <property type="entry name" value="Putative flavin oxidoreducatase, domain 2"/>
    <property type="match status" value="1"/>
</dbReference>
<keyword evidence="8" id="KW-0694">RNA-binding</keyword>
<dbReference type="GO" id="GO:0017150">
    <property type="term" value="F:tRNA dihydrouridine synthase activity"/>
    <property type="evidence" value="ECO:0007669"/>
    <property type="project" value="InterPro"/>
</dbReference>
<dbReference type="InterPro" id="IPR035587">
    <property type="entry name" value="DUS-like_FMN-bd"/>
</dbReference>
<gene>
    <name evidence="13" type="ORF">MNBD_GAMMA22-379</name>
</gene>
<evidence type="ECO:0000256" key="11">
    <source>
        <dbReference type="ARBA" id="ARBA00048802"/>
    </source>
</evidence>
<accession>A0A3B1AYI6</accession>
<dbReference type="InterPro" id="IPR004652">
    <property type="entry name" value="DusB-like"/>
</dbReference>
<dbReference type="Gene3D" id="3.20.20.70">
    <property type="entry name" value="Aldolase class I"/>
    <property type="match status" value="1"/>
</dbReference>
<dbReference type="PIRSF" id="PIRSF006621">
    <property type="entry name" value="Dus"/>
    <property type="match status" value="1"/>
</dbReference>
<evidence type="ECO:0000259" key="12">
    <source>
        <dbReference type="Pfam" id="PF01207"/>
    </source>
</evidence>
<dbReference type="AlphaFoldDB" id="A0A3B1AYI6"/>
<dbReference type="GO" id="GO:0050660">
    <property type="term" value="F:flavin adenine dinucleotide binding"/>
    <property type="evidence" value="ECO:0007669"/>
    <property type="project" value="InterPro"/>
</dbReference>
<keyword evidence="5" id="KW-0288">FMN</keyword>
<name>A0A3B1AYI6_9ZZZZ</name>
<evidence type="ECO:0000256" key="8">
    <source>
        <dbReference type="ARBA" id="ARBA00022884"/>
    </source>
</evidence>
<dbReference type="InterPro" id="IPR013785">
    <property type="entry name" value="Aldolase_TIM"/>
</dbReference>
<keyword evidence="4" id="KW-0285">Flavoprotein</keyword>
<protein>
    <submittedName>
        <fullName evidence="13">tRNA-dihydrouridine synthase DusB</fullName>
    </submittedName>
</protein>
<dbReference type="SUPFAM" id="SSF51395">
    <property type="entry name" value="FMN-linked oxidoreductases"/>
    <property type="match status" value="1"/>
</dbReference>
<keyword evidence="9" id="KW-0560">Oxidoreductase</keyword>